<evidence type="ECO:0008006" key="3">
    <source>
        <dbReference type="Google" id="ProtNLM"/>
    </source>
</evidence>
<sequence length="456" mass="51963">MSMKETLEQAETEWQPFPYDQFPDPVREYIRQSAQSLHCDPSMIGVPILSVLATAIGNSVVLQAKRGWREPAVIWTTIIAPSGSMKSPAARHATCFVQQRHQEKTEQYKRALRDYDNAFIVWETENPKGSKKKKEPKPIEPTHERCLVNDTTIEALIEILAVNLRGVLCYRDELAAFFDSFGQYKAKGSADVPTYLSMFNAEAISNDRKVNGAMRFIPRAAVSITGTIQPDILRKRLAGENTENGMAARFLFCEPPINPKCWSDDEVEETLTEEMENLFRLLFEIPCGEKPTICYLSKPARARFVQFVNQHGIETANVKGAIAAAYSKLEAYCLRFALIFHLIDLVEGRAENVESRVQLENLERAIQLVEWFKWQTQRVYQSLQGFDPDVIELVKLIGDQFRGEITSEELRKAKSKYRGSGAAQDALDELQRRKLGRFFQVPTEGRPKNVFRLKNC</sequence>
<dbReference type="AlphaFoldDB" id="A0A517QT55"/>
<dbReference type="EMBL" id="CP036267">
    <property type="protein sequence ID" value="QDT34824.1"/>
    <property type="molecule type" value="Genomic_DNA"/>
</dbReference>
<protein>
    <recommendedName>
        <fullName evidence="3">DUF3987 domain-containing protein</fullName>
    </recommendedName>
</protein>
<organism evidence="1 2">
    <name type="scientific">Thalassoglobus polymorphus</name>
    <dbReference type="NCBI Taxonomy" id="2527994"/>
    <lineage>
        <taxon>Bacteria</taxon>
        <taxon>Pseudomonadati</taxon>
        <taxon>Planctomycetota</taxon>
        <taxon>Planctomycetia</taxon>
        <taxon>Planctomycetales</taxon>
        <taxon>Planctomycetaceae</taxon>
        <taxon>Thalassoglobus</taxon>
    </lineage>
</organism>
<dbReference type="RefSeq" id="WP_197441831.1">
    <property type="nucleotide sequence ID" value="NZ_CP036267.1"/>
</dbReference>
<name>A0A517QT55_9PLAN</name>
<reference evidence="1 2" key="1">
    <citation type="submission" date="2019-02" db="EMBL/GenBank/DDBJ databases">
        <title>Deep-cultivation of Planctomycetes and their phenomic and genomic characterization uncovers novel biology.</title>
        <authorList>
            <person name="Wiegand S."/>
            <person name="Jogler M."/>
            <person name="Boedeker C."/>
            <person name="Pinto D."/>
            <person name="Vollmers J."/>
            <person name="Rivas-Marin E."/>
            <person name="Kohn T."/>
            <person name="Peeters S.H."/>
            <person name="Heuer A."/>
            <person name="Rast P."/>
            <person name="Oberbeckmann S."/>
            <person name="Bunk B."/>
            <person name="Jeske O."/>
            <person name="Meyerdierks A."/>
            <person name="Storesund J.E."/>
            <person name="Kallscheuer N."/>
            <person name="Luecker S."/>
            <person name="Lage O.M."/>
            <person name="Pohl T."/>
            <person name="Merkel B.J."/>
            <person name="Hornburger P."/>
            <person name="Mueller R.-W."/>
            <person name="Bruemmer F."/>
            <person name="Labrenz M."/>
            <person name="Spormann A.M."/>
            <person name="Op den Camp H."/>
            <person name="Overmann J."/>
            <person name="Amann R."/>
            <person name="Jetten M.S.M."/>
            <person name="Mascher T."/>
            <person name="Medema M.H."/>
            <person name="Devos D.P."/>
            <person name="Kaster A.-K."/>
            <person name="Ovreas L."/>
            <person name="Rohde M."/>
            <person name="Galperin M.Y."/>
            <person name="Jogler C."/>
        </authorList>
    </citation>
    <scope>NUCLEOTIDE SEQUENCE [LARGE SCALE GENOMIC DNA]</scope>
    <source>
        <strain evidence="1 2">Mal48</strain>
    </source>
</reference>
<keyword evidence="2" id="KW-1185">Reference proteome</keyword>
<evidence type="ECO:0000313" key="1">
    <source>
        <dbReference type="EMBL" id="QDT34824.1"/>
    </source>
</evidence>
<accession>A0A517QT55</accession>
<proteinExistence type="predicted"/>
<dbReference type="InterPro" id="IPR025048">
    <property type="entry name" value="DUF3987"/>
</dbReference>
<dbReference type="KEGG" id="tpol:Mal48_40960"/>
<dbReference type="Pfam" id="PF13148">
    <property type="entry name" value="DUF3987"/>
    <property type="match status" value="1"/>
</dbReference>
<gene>
    <name evidence="1" type="ORF">Mal48_40960</name>
</gene>
<dbReference type="Proteomes" id="UP000315724">
    <property type="component" value="Chromosome"/>
</dbReference>
<evidence type="ECO:0000313" key="2">
    <source>
        <dbReference type="Proteomes" id="UP000315724"/>
    </source>
</evidence>